<protein>
    <submittedName>
        <fullName evidence="1">Phage portal protein</fullName>
    </submittedName>
</protein>
<name>A0ABW4W6R5_9BACI</name>
<reference evidence="2" key="1">
    <citation type="journal article" date="2019" name="Int. J. Syst. Evol. Microbiol.">
        <title>The Global Catalogue of Microorganisms (GCM) 10K type strain sequencing project: providing services to taxonomists for standard genome sequencing and annotation.</title>
        <authorList>
            <consortium name="The Broad Institute Genomics Platform"/>
            <consortium name="The Broad Institute Genome Sequencing Center for Infectious Disease"/>
            <person name="Wu L."/>
            <person name="Ma J."/>
        </authorList>
    </citation>
    <scope>NUCLEOTIDE SEQUENCE [LARGE SCALE GENOMIC DNA]</scope>
    <source>
        <strain evidence="2">R28</strain>
    </source>
</reference>
<comment type="caution">
    <text evidence="1">The sequence shown here is derived from an EMBL/GenBank/DDBJ whole genome shotgun (WGS) entry which is preliminary data.</text>
</comment>
<dbReference type="EMBL" id="JBHUHQ010000021">
    <property type="protein sequence ID" value="MFD2046020.1"/>
    <property type="molecule type" value="Genomic_DNA"/>
</dbReference>
<dbReference type="RefSeq" id="WP_377557038.1">
    <property type="nucleotide sequence ID" value="NZ_JBHUHQ010000021.1"/>
</dbReference>
<gene>
    <name evidence="1" type="ORF">ACFSJF_17210</name>
</gene>
<evidence type="ECO:0000313" key="1">
    <source>
        <dbReference type="EMBL" id="MFD2046020.1"/>
    </source>
</evidence>
<proteinExistence type="predicted"/>
<dbReference type="Proteomes" id="UP001597383">
    <property type="component" value="Unassembled WGS sequence"/>
</dbReference>
<dbReference type="Pfam" id="PF04860">
    <property type="entry name" value="Phage_portal"/>
    <property type="match status" value="1"/>
</dbReference>
<sequence length="360" mass="41423">MLDLGLLEDTSNRIHMKKIAIQTCINLLARTISMSEFRVKDGKKSIKNELYYRLNVKPNQNQSASTFWEKVIYKLIYDNECLIIQSDTQDLLVADTFTKVEYALYGDTFKDVTIKNHTYQRTFKREDVLYLEYNNEKLTPIIDGLYADYGELFGRVINAQKRKSQIRGTVDVEGLTGTDKEKTAKVQNFIDRVYKAFTNKDIAVVPQQKGYKYQEHSKDVKGHPVDEIEKISDAFLKQVARALNIPIPLVLGENADIEKPTRNFMLFGVDPFIKKIGDELNGQLFTRTDYFKGKKMEIKRVSYRDIFDVAAAVDKLRAAGVANGNELRDKLGWDEVDDPILEKYFITKNYTEDSLEGGEN</sequence>
<evidence type="ECO:0000313" key="2">
    <source>
        <dbReference type="Proteomes" id="UP001597383"/>
    </source>
</evidence>
<dbReference type="InterPro" id="IPR006427">
    <property type="entry name" value="Portal_HK97"/>
</dbReference>
<dbReference type="InterPro" id="IPR006944">
    <property type="entry name" value="Phage/GTA_portal"/>
</dbReference>
<keyword evidence="2" id="KW-1185">Reference proteome</keyword>
<organism evidence="1 2">
    <name type="scientific">Ornithinibacillus salinisoli</name>
    <dbReference type="NCBI Taxonomy" id="1848459"/>
    <lineage>
        <taxon>Bacteria</taxon>
        <taxon>Bacillati</taxon>
        <taxon>Bacillota</taxon>
        <taxon>Bacilli</taxon>
        <taxon>Bacillales</taxon>
        <taxon>Bacillaceae</taxon>
        <taxon>Ornithinibacillus</taxon>
    </lineage>
</organism>
<dbReference type="NCBIfam" id="TIGR01537">
    <property type="entry name" value="portal_HK97"/>
    <property type="match status" value="1"/>
</dbReference>
<accession>A0ABW4W6R5</accession>